<dbReference type="AlphaFoldDB" id="A0A498C7X2"/>
<evidence type="ECO:0000256" key="1">
    <source>
        <dbReference type="ARBA" id="ARBA00006315"/>
    </source>
</evidence>
<dbReference type="Pfam" id="PF01875">
    <property type="entry name" value="Memo"/>
    <property type="match status" value="1"/>
</dbReference>
<comment type="caution">
    <text evidence="2">The sequence shown here is derived from an EMBL/GenBank/DDBJ whole genome shotgun (WGS) entry which is preliminary data.</text>
</comment>
<protein>
    <recommendedName>
        <fullName evidence="4">AmmeMemoRadiSam system protein B</fullName>
    </recommendedName>
</protein>
<evidence type="ECO:0000313" key="2">
    <source>
        <dbReference type="EMBL" id="RLK51227.1"/>
    </source>
</evidence>
<proteinExistence type="inferred from homology"/>
<dbReference type="Proteomes" id="UP000275461">
    <property type="component" value="Unassembled WGS sequence"/>
</dbReference>
<dbReference type="OrthoDB" id="9782820at2"/>
<dbReference type="EMBL" id="RCDA01000001">
    <property type="protein sequence ID" value="RLK51227.1"/>
    <property type="molecule type" value="Genomic_DNA"/>
</dbReference>
<organism evidence="2 3">
    <name type="scientific">Alkalispirillum mobile</name>
    <dbReference type="NCBI Taxonomy" id="85925"/>
    <lineage>
        <taxon>Bacteria</taxon>
        <taxon>Pseudomonadati</taxon>
        <taxon>Pseudomonadota</taxon>
        <taxon>Gammaproteobacteria</taxon>
        <taxon>Chromatiales</taxon>
        <taxon>Ectothiorhodospiraceae</taxon>
        <taxon>Alkalispirillum</taxon>
    </lineage>
</organism>
<sequence>MSHVRRPVVAGLFYPGHPEVLRRSLDALLQARPLLGSPPRAMVLPPRSQARAGEAIASACTLLQGCASQLRRVYLVAESPYTGHDDAPHFDGHGHFQTPLGRLAVDQQRVAELVDELGGFTDDKAHDLEHRLEAPLPYLQRTLHRFRLVPALLPVGAARAATRLLQGALNDDEGLLIVVDQPESTLARRLEAEAATRRLTCQPVTEAEHGRPLALSFYP</sequence>
<gene>
    <name evidence="2" type="ORF">DFR31_1149</name>
</gene>
<dbReference type="PANTHER" id="PTHR11060">
    <property type="entry name" value="PROTEIN MEMO1"/>
    <property type="match status" value="1"/>
</dbReference>
<keyword evidence="3" id="KW-1185">Reference proteome</keyword>
<dbReference type="InterPro" id="IPR002737">
    <property type="entry name" value="MEMO1_fam"/>
</dbReference>
<dbReference type="RefSeq" id="WP_121441648.1">
    <property type="nucleotide sequence ID" value="NZ_RCDA01000001.1"/>
</dbReference>
<dbReference type="NCBIfam" id="TIGR04336">
    <property type="entry name" value="AmmeMemoSam_B"/>
    <property type="match status" value="1"/>
</dbReference>
<evidence type="ECO:0008006" key="4">
    <source>
        <dbReference type="Google" id="ProtNLM"/>
    </source>
</evidence>
<evidence type="ECO:0000313" key="3">
    <source>
        <dbReference type="Proteomes" id="UP000275461"/>
    </source>
</evidence>
<accession>A0A498C7X2</accession>
<comment type="similarity">
    <text evidence="1">Belongs to the MEMO1 family.</text>
</comment>
<reference evidence="2 3" key="1">
    <citation type="submission" date="2018-10" db="EMBL/GenBank/DDBJ databases">
        <title>Genomic Encyclopedia of Type Strains, Phase IV (KMG-IV): sequencing the most valuable type-strain genomes for metagenomic binning, comparative biology and taxonomic classification.</title>
        <authorList>
            <person name="Goeker M."/>
        </authorList>
    </citation>
    <scope>NUCLEOTIDE SEQUENCE [LARGE SCALE GENOMIC DNA]</scope>
    <source>
        <strain evidence="2 3">DSM 12769</strain>
    </source>
</reference>
<dbReference type="Gene3D" id="3.40.830.10">
    <property type="entry name" value="LigB-like"/>
    <property type="match status" value="1"/>
</dbReference>
<name>A0A498C7X2_9GAMM</name>
<dbReference type="PANTHER" id="PTHR11060:SF0">
    <property type="entry name" value="PROTEIN MEMO1"/>
    <property type="match status" value="1"/>
</dbReference>